<dbReference type="EMBL" id="KN834763">
    <property type="protein sequence ID" value="KIK63817.1"/>
    <property type="molecule type" value="Genomic_DNA"/>
</dbReference>
<sequence length="77" mass="8480">MSLATRSALRVTRAAQRAPQLQRHLHVKDINGGMRSIMSEGHVNERGTAFFGKFAAFCTTAFSIPFGAVLYKRTPQA</sequence>
<keyword evidence="3" id="KW-1185">Reference proteome</keyword>
<keyword evidence="1" id="KW-1133">Transmembrane helix</keyword>
<proteinExistence type="predicted"/>
<feature type="transmembrane region" description="Helical" evidence="1">
    <location>
        <begin position="50"/>
        <end position="71"/>
    </location>
</feature>
<dbReference type="Proteomes" id="UP000053593">
    <property type="component" value="Unassembled WGS sequence"/>
</dbReference>
<dbReference type="HOGENOM" id="CLU_2638304_0_0_1"/>
<keyword evidence="1" id="KW-0472">Membrane</keyword>
<evidence type="ECO:0000313" key="2">
    <source>
        <dbReference type="EMBL" id="KIK63817.1"/>
    </source>
</evidence>
<protein>
    <submittedName>
        <fullName evidence="2">Uncharacterized protein</fullName>
    </submittedName>
</protein>
<organism evidence="2 3">
    <name type="scientific">Collybiopsis luxurians FD-317 M1</name>
    <dbReference type="NCBI Taxonomy" id="944289"/>
    <lineage>
        <taxon>Eukaryota</taxon>
        <taxon>Fungi</taxon>
        <taxon>Dikarya</taxon>
        <taxon>Basidiomycota</taxon>
        <taxon>Agaricomycotina</taxon>
        <taxon>Agaricomycetes</taxon>
        <taxon>Agaricomycetidae</taxon>
        <taxon>Agaricales</taxon>
        <taxon>Marasmiineae</taxon>
        <taxon>Omphalotaceae</taxon>
        <taxon>Collybiopsis</taxon>
        <taxon>Collybiopsis luxurians</taxon>
    </lineage>
</organism>
<accession>A0A0D0CVS1</accession>
<dbReference type="AlphaFoldDB" id="A0A0D0CVS1"/>
<keyword evidence="1" id="KW-0812">Transmembrane</keyword>
<evidence type="ECO:0000256" key="1">
    <source>
        <dbReference type="SAM" id="Phobius"/>
    </source>
</evidence>
<gene>
    <name evidence="2" type="ORF">GYMLUDRAFT_455316</name>
</gene>
<evidence type="ECO:0000313" key="3">
    <source>
        <dbReference type="Proteomes" id="UP000053593"/>
    </source>
</evidence>
<name>A0A0D0CVS1_9AGAR</name>
<dbReference type="OrthoDB" id="3044501at2759"/>
<reference evidence="2 3" key="1">
    <citation type="submission" date="2014-04" db="EMBL/GenBank/DDBJ databases">
        <title>Evolutionary Origins and Diversification of the Mycorrhizal Mutualists.</title>
        <authorList>
            <consortium name="DOE Joint Genome Institute"/>
            <consortium name="Mycorrhizal Genomics Consortium"/>
            <person name="Kohler A."/>
            <person name="Kuo A."/>
            <person name="Nagy L.G."/>
            <person name="Floudas D."/>
            <person name="Copeland A."/>
            <person name="Barry K.W."/>
            <person name="Cichocki N."/>
            <person name="Veneault-Fourrey C."/>
            <person name="LaButti K."/>
            <person name="Lindquist E.A."/>
            <person name="Lipzen A."/>
            <person name="Lundell T."/>
            <person name="Morin E."/>
            <person name="Murat C."/>
            <person name="Riley R."/>
            <person name="Ohm R."/>
            <person name="Sun H."/>
            <person name="Tunlid A."/>
            <person name="Henrissat B."/>
            <person name="Grigoriev I.V."/>
            <person name="Hibbett D.S."/>
            <person name="Martin F."/>
        </authorList>
    </citation>
    <scope>NUCLEOTIDE SEQUENCE [LARGE SCALE GENOMIC DNA]</scope>
    <source>
        <strain evidence="2 3">FD-317 M1</strain>
    </source>
</reference>